<keyword evidence="7" id="KW-1185">Reference proteome</keyword>
<dbReference type="GO" id="GO:0005737">
    <property type="term" value="C:cytoplasm"/>
    <property type="evidence" value="ECO:0000318"/>
    <property type="project" value="GO_Central"/>
</dbReference>
<dbReference type="PATRIC" id="fig|243231.5.peg.1131"/>
<evidence type="ECO:0000256" key="1">
    <source>
        <dbReference type="ARBA" id="ARBA00010638"/>
    </source>
</evidence>
<evidence type="ECO:0000256" key="2">
    <source>
        <dbReference type="ARBA" id="ARBA00022741"/>
    </source>
</evidence>
<proteinExistence type="inferred from homology"/>
<dbReference type="InterPro" id="IPR002698">
    <property type="entry name" value="FTHF_cligase"/>
</dbReference>
<dbReference type="PANTHER" id="PTHR23407:SF1">
    <property type="entry name" value="5-FORMYLTETRAHYDROFOLATE CYCLO-LIGASE"/>
    <property type="match status" value="1"/>
</dbReference>
<dbReference type="Proteomes" id="UP000000577">
    <property type="component" value="Chromosome"/>
</dbReference>
<accession>Q74E28</accession>
<feature type="binding site" evidence="4">
    <location>
        <begin position="3"/>
        <end position="7"/>
    </location>
    <ligand>
        <name>ATP</name>
        <dbReference type="ChEBI" id="CHEBI:30616"/>
    </ligand>
</feature>
<dbReference type="GO" id="GO:0005524">
    <property type="term" value="F:ATP binding"/>
    <property type="evidence" value="ECO:0007669"/>
    <property type="project" value="UniProtKB-KW"/>
</dbReference>
<dbReference type="InterPro" id="IPR037171">
    <property type="entry name" value="NagB/RpiA_transferase-like"/>
</dbReference>
<dbReference type="InterPro" id="IPR024185">
    <property type="entry name" value="FTHF_cligase-like_sf"/>
</dbReference>
<dbReference type="Pfam" id="PF01812">
    <property type="entry name" value="5-FTHF_cyc-lig"/>
    <property type="match status" value="1"/>
</dbReference>
<comment type="cofactor">
    <cofactor evidence="5">
        <name>Mg(2+)</name>
        <dbReference type="ChEBI" id="CHEBI:18420"/>
    </cofactor>
</comment>
<keyword evidence="5" id="KW-0479">Metal-binding</keyword>
<dbReference type="EnsemblBacteria" id="AAR34512">
    <property type="protein sequence ID" value="AAR34512"/>
    <property type="gene ID" value="GSU1136"/>
</dbReference>
<dbReference type="NCBIfam" id="TIGR02727">
    <property type="entry name" value="MTHFS_bact"/>
    <property type="match status" value="1"/>
</dbReference>
<feature type="binding site" evidence="4">
    <location>
        <begin position="130"/>
        <end position="138"/>
    </location>
    <ligand>
        <name>ATP</name>
        <dbReference type="ChEBI" id="CHEBI:30616"/>
    </ligand>
</feature>
<organism evidence="6 7">
    <name type="scientific">Geobacter sulfurreducens (strain ATCC 51573 / DSM 12127 / PCA)</name>
    <dbReference type="NCBI Taxonomy" id="243231"/>
    <lineage>
        <taxon>Bacteria</taxon>
        <taxon>Pseudomonadati</taxon>
        <taxon>Thermodesulfobacteriota</taxon>
        <taxon>Desulfuromonadia</taxon>
        <taxon>Geobacterales</taxon>
        <taxon>Geobacteraceae</taxon>
        <taxon>Geobacter</taxon>
    </lineage>
</organism>
<dbReference type="EMBL" id="AE017180">
    <property type="protein sequence ID" value="AAR34512.1"/>
    <property type="molecule type" value="Genomic_DNA"/>
</dbReference>
<keyword evidence="2 4" id="KW-0547">Nucleotide-binding</keyword>
<dbReference type="GO" id="GO:0009396">
    <property type="term" value="P:folic acid-containing compound biosynthetic process"/>
    <property type="evidence" value="ECO:0000318"/>
    <property type="project" value="GO_Central"/>
</dbReference>
<dbReference type="OrthoDB" id="9801938at2"/>
<dbReference type="HOGENOM" id="CLU_066245_2_2_7"/>
<evidence type="ECO:0000256" key="4">
    <source>
        <dbReference type="PIRSR" id="PIRSR006806-1"/>
    </source>
</evidence>
<dbReference type="GO" id="GO:0035999">
    <property type="term" value="P:tetrahydrofolate interconversion"/>
    <property type="evidence" value="ECO:0000318"/>
    <property type="project" value="GO_Central"/>
</dbReference>
<dbReference type="InParanoid" id="Q74E28"/>
<comment type="similarity">
    <text evidence="1 5">Belongs to the 5-formyltetrahydrofolate cyclo-ligase family.</text>
</comment>
<name>Q74E28_GEOSL</name>
<dbReference type="PIRSF" id="PIRSF006806">
    <property type="entry name" value="FTHF_cligase"/>
    <property type="match status" value="1"/>
</dbReference>
<dbReference type="GO" id="GO:0030272">
    <property type="term" value="F:5-formyltetrahydrofolate cyclo-ligase activity"/>
    <property type="evidence" value="ECO:0000318"/>
    <property type="project" value="GO_Central"/>
</dbReference>
<keyword evidence="5" id="KW-0460">Magnesium</keyword>
<evidence type="ECO:0000256" key="5">
    <source>
        <dbReference type="RuleBase" id="RU361279"/>
    </source>
</evidence>
<sequence>MPKRVLRQSMLALRKSLAPVEARWASEAIQRSFVESEGFRNARVIALYAPIRGEVDTSDVLRLALDQGKTVLLPAVCGDELRFIEVTDPAGLRSGSFGIPEPCLTGKAVAPDCADIIVVPGVAFDLAGHRIGYGKGFYDRALHHLEGTGRLVGFCYDFQLVDEIRGEPHDVALDLIVTEKRIIHPLG</sequence>
<dbReference type="AlphaFoldDB" id="Q74E28"/>
<reference evidence="6 7" key="2">
    <citation type="journal article" date="2012" name="BMC Genomics">
        <title>Comparative genomic analysis of Geobacter sulfurreducens KN400, a strain with enhanced capacity for extracellular electron transfer and electricity production.</title>
        <authorList>
            <person name="Butler J.E."/>
            <person name="Young N.D."/>
            <person name="Aklujkar M."/>
            <person name="Lovley D.R."/>
        </authorList>
    </citation>
    <scope>NUCLEOTIDE SEQUENCE [LARGE SCALE GENOMIC DNA]</scope>
    <source>
        <strain evidence="7">ATCC 51573 / DSM 12127 / PCA</strain>
    </source>
</reference>
<dbReference type="Gene3D" id="3.40.50.10420">
    <property type="entry name" value="NagB/RpiA/CoA transferase-like"/>
    <property type="match status" value="1"/>
</dbReference>
<dbReference type="STRING" id="243231.GSU1136"/>
<dbReference type="EC" id="6.3.3.2" evidence="5"/>
<evidence type="ECO:0000313" key="6">
    <source>
        <dbReference type="EMBL" id="AAR34512.1"/>
    </source>
</evidence>
<keyword evidence="3 4" id="KW-0067">ATP-binding</keyword>
<comment type="catalytic activity">
    <reaction evidence="5">
        <text>(6S)-5-formyl-5,6,7,8-tetrahydrofolate + ATP = (6R)-5,10-methenyltetrahydrofolate + ADP + phosphate</text>
        <dbReference type="Rhea" id="RHEA:10488"/>
        <dbReference type="ChEBI" id="CHEBI:30616"/>
        <dbReference type="ChEBI" id="CHEBI:43474"/>
        <dbReference type="ChEBI" id="CHEBI:57455"/>
        <dbReference type="ChEBI" id="CHEBI:57457"/>
        <dbReference type="ChEBI" id="CHEBI:456216"/>
        <dbReference type="EC" id="6.3.3.2"/>
    </reaction>
</comment>
<feature type="binding site" evidence="4">
    <location>
        <position position="54"/>
    </location>
    <ligand>
        <name>substrate</name>
    </ligand>
</feature>
<evidence type="ECO:0000256" key="3">
    <source>
        <dbReference type="ARBA" id="ARBA00022840"/>
    </source>
</evidence>
<reference evidence="6 7" key="1">
    <citation type="journal article" date="2003" name="Science">
        <title>Genome of Geobacter sulfurreducens: metal reduction in subsurface environments.</title>
        <authorList>
            <person name="Methe B.A."/>
            <person name="Nelson K.E."/>
            <person name="Eisen J.A."/>
            <person name="Paulsen I.T."/>
            <person name="Nelson W."/>
            <person name="Heidelberg J.F."/>
            <person name="Wu D."/>
            <person name="Wu M."/>
            <person name="Ward N."/>
            <person name="Beanan M.J."/>
            <person name="Dodson R.J."/>
            <person name="Madupu R."/>
            <person name="Brinkac L.M."/>
            <person name="Daugherty S.C."/>
            <person name="DeBoy R.T."/>
            <person name="Durkin A.S."/>
            <person name="Gwinn M."/>
            <person name="Kolonay J.F."/>
            <person name="Sullivan S.A."/>
            <person name="Haft D.H."/>
            <person name="Selengut J."/>
            <person name="Davidsen T.M."/>
            <person name="Zafar N."/>
            <person name="White O."/>
            <person name="Tran B."/>
            <person name="Romero C."/>
            <person name="Forberger H.A."/>
            <person name="Weidman J."/>
            <person name="Khouri H."/>
            <person name="Feldblyum T.V."/>
            <person name="Utterback T.R."/>
            <person name="Van Aken S.E."/>
            <person name="Lovley D.R."/>
            <person name="Fraser C.M."/>
        </authorList>
    </citation>
    <scope>NUCLEOTIDE SEQUENCE [LARGE SCALE GENOMIC DNA]</scope>
    <source>
        <strain evidence="7">ATCC 51573 / DSM 12127 / PCA</strain>
    </source>
</reference>
<dbReference type="FunCoup" id="Q74E28">
    <property type="interactions" value="320"/>
</dbReference>
<dbReference type="PANTHER" id="PTHR23407">
    <property type="entry name" value="ATPASE INHIBITOR/5-FORMYLTETRAHYDROFOLATE CYCLO-LIGASE"/>
    <property type="match status" value="1"/>
</dbReference>
<evidence type="ECO:0000313" key="7">
    <source>
        <dbReference type="Proteomes" id="UP000000577"/>
    </source>
</evidence>
<dbReference type="eggNOG" id="COG0212">
    <property type="taxonomic scope" value="Bacteria"/>
</dbReference>
<dbReference type="SMR" id="Q74E28"/>
<dbReference type="GO" id="GO:0046872">
    <property type="term" value="F:metal ion binding"/>
    <property type="evidence" value="ECO:0007669"/>
    <property type="project" value="UniProtKB-KW"/>
</dbReference>
<dbReference type="RefSeq" id="WP_010941797.1">
    <property type="nucleotide sequence ID" value="NC_002939.5"/>
</dbReference>
<gene>
    <name evidence="6" type="ordered locus">GSU1136</name>
</gene>
<dbReference type="KEGG" id="gsu:GSU1136"/>
<dbReference type="SUPFAM" id="SSF100950">
    <property type="entry name" value="NagB/RpiA/CoA transferase-like"/>
    <property type="match status" value="1"/>
</dbReference>
<protein>
    <recommendedName>
        <fullName evidence="5">5-formyltetrahydrofolate cyclo-ligase</fullName>
        <ecNumber evidence="5">6.3.3.2</ecNumber>
    </recommendedName>
</protein>